<proteinExistence type="predicted"/>
<keyword evidence="2" id="KW-1133">Transmembrane helix</keyword>
<gene>
    <name evidence="4" type="ORF">COV23_00540</name>
</gene>
<organism evidence="4 5">
    <name type="scientific">Candidatus Wolfebacteria bacterium CG10_big_fil_rev_8_21_14_0_10_31_9</name>
    <dbReference type="NCBI Taxonomy" id="1975070"/>
    <lineage>
        <taxon>Bacteria</taxon>
        <taxon>Candidatus Wolfeibacteriota</taxon>
    </lineage>
</organism>
<keyword evidence="1" id="KW-0378">Hydrolase</keyword>
<comment type="caution">
    <text evidence="4">The sequence shown here is derived from an EMBL/GenBank/DDBJ whole genome shotgun (WGS) entry which is preliminary data.</text>
</comment>
<dbReference type="Gene3D" id="3.40.50.1820">
    <property type="entry name" value="alpha/beta hydrolase"/>
    <property type="match status" value="1"/>
</dbReference>
<dbReference type="GO" id="GO:0016020">
    <property type="term" value="C:membrane"/>
    <property type="evidence" value="ECO:0007669"/>
    <property type="project" value="TreeGrafter"/>
</dbReference>
<dbReference type="Pfam" id="PF12697">
    <property type="entry name" value="Abhydrolase_6"/>
    <property type="match status" value="1"/>
</dbReference>
<evidence type="ECO:0000256" key="2">
    <source>
        <dbReference type="SAM" id="Phobius"/>
    </source>
</evidence>
<evidence type="ECO:0000259" key="3">
    <source>
        <dbReference type="Pfam" id="PF12697"/>
    </source>
</evidence>
<dbReference type="SUPFAM" id="SSF53474">
    <property type="entry name" value="alpha/beta-Hydrolases"/>
    <property type="match status" value="1"/>
</dbReference>
<dbReference type="InterPro" id="IPR000073">
    <property type="entry name" value="AB_hydrolase_1"/>
</dbReference>
<dbReference type="AlphaFoldDB" id="A0A2H0RCP6"/>
<dbReference type="Proteomes" id="UP000231602">
    <property type="component" value="Unassembled WGS sequence"/>
</dbReference>
<evidence type="ECO:0000313" key="5">
    <source>
        <dbReference type="Proteomes" id="UP000231602"/>
    </source>
</evidence>
<dbReference type="PRINTS" id="PR00111">
    <property type="entry name" value="ABHYDROLASE"/>
</dbReference>
<sequence length="254" mass="29094">MQGKSLIIDGILVNYFQEGDITDNMPIFLHGWGSQALHFKNILDKCSNFIAIDLPGFGKSNVPKKPFTIEDYSVFLKEFFSKLGIREPILIGHSLGGSIAIKYVVKFGNVKKIILISSAGIRRKNFKVYLYLVITKILKFIFYIPGLNYLRVSARKKYYDLIGAQDYIEAGELTDSFKNIIKEDLSDDMRKVNIETVLIWGDNDKDTPIKMGELIHSLIKNSKFFIIKNAGHFPFIDQPSEFNAIFFKEFKNEI</sequence>
<feature type="transmembrane region" description="Helical" evidence="2">
    <location>
        <begin position="128"/>
        <end position="150"/>
    </location>
</feature>
<dbReference type="EMBL" id="PCXV01000010">
    <property type="protein sequence ID" value="PIR44322.1"/>
    <property type="molecule type" value="Genomic_DNA"/>
</dbReference>
<dbReference type="InterPro" id="IPR029058">
    <property type="entry name" value="AB_hydrolase_fold"/>
</dbReference>
<dbReference type="GO" id="GO:0016787">
    <property type="term" value="F:hydrolase activity"/>
    <property type="evidence" value="ECO:0007669"/>
    <property type="project" value="UniProtKB-KW"/>
</dbReference>
<dbReference type="PANTHER" id="PTHR43798">
    <property type="entry name" value="MONOACYLGLYCEROL LIPASE"/>
    <property type="match status" value="1"/>
</dbReference>
<name>A0A2H0RCP6_9BACT</name>
<reference evidence="4 5" key="1">
    <citation type="submission" date="2017-09" db="EMBL/GenBank/DDBJ databases">
        <title>Depth-based differentiation of microbial function through sediment-hosted aquifers and enrichment of novel symbionts in the deep terrestrial subsurface.</title>
        <authorList>
            <person name="Probst A.J."/>
            <person name="Ladd B."/>
            <person name="Jarett J.K."/>
            <person name="Geller-Mcgrath D.E."/>
            <person name="Sieber C.M."/>
            <person name="Emerson J.B."/>
            <person name="Anantharaman K."/>
            <person name="Thomas B.C."/>
            <person name="Malmstrom R."/>
            <person name="Stieglmeier M."/>
            <person name="Klingl A."/>
            <person name="Woyke T."/>
            <person name="Ryan C.M."/>
            <person name="Banfield J.F."/>
        </authorList>
    </citation>
    <scope>NUCLEOTIDE SEQUENCE [LARGE SCALE GENOMIC DNA]</scope>
    <source>
        <strain evidence="4">CG10_big_fil_rev_8_21_14_0_10_31_9</strain>
    </source>
</reference>
<protein>
    <recommendedName>
        <fullName evidence="3">AB hydrolase-1 domain-containing protein</fullName>
    </recommendedName>
</protein>
<evidence type="ECO:0000256" key="1">
    <source>
        <dbReference type="ARBA" id="ARBA00022801"/>
    </source>
</evidence>
<dbReference type="InterPro" id="IPR050266">
    <property type="entry name" value="AB_hydrolase_sf"/>
</dbReference>
<dbReference type="PANTHER" id="PTHR43798:SF31">
    <property type="entry name" value="AB HYDROLASE SUPERFAMILY PROTEIN YCLE"/>
    <property type="match status" value="1"/>
</dbReference>
<feature type="domain" description="AB hydrolase-1" evidence="3">
    <location>
        <begin position="27"/>
        <end position="244"/>
    </location>
</feature>
<evidence type="ECO:0000313" key="4">
    <source>
        <dbReference type="EMBL" id="PIR44322.1"/>
    </source>
</evidence>
<keyword evidence="2" id="KW-0472">Membrane</keyword>
<keyword evidence="2" id="KW-0812">Transmembrane</keyword>
<accession>A0A2H0RCP6</accession>